<dbReference type="RefSeq" id="WP_145340710.1">
    <property type="nucleotide sequence ID" value="NZ_SMLY01000051.1"/>
</dbReference>
<feature type="signal peptide" evidence="1">
    <location>
        <begin position="1"/>
        <end position="23"/>
    </location>
</feature>
<evidence type="ECO:0000313" key="3">
    <source>
        <dbReference type="Proteomes" id="UP000320593"/>
    </source>
</evidence>
<reference evidence="2 3" key="1">
    <citation type="submission" date="2019-07" db="EMBL/GenBank/DDBJ databases">
        <title>Genomic Encyclopedia of Archaeal and Bacterial Type Strains, Phase II (KMG-II): from individual species to whole genera.</title>
        <authorList>
            <person name="Goeker M."/>
        </authorList>
    </citation>
    <scope>NUCLEOTIDE SEQUENCE [LARGE SCALE GENOMIC DNA]</scope>
    <source>
        <strain evidence="2 3">ATCC BAA-252</strain>
    </source>
</reference>
<feature type="chain" id="PRO_5022094466" evidence="1">
    <location>
        <begin position="24"/>
        <end position="297"/>
    </location>
</feature>
<evidence type="ECO:0000313" key="2">
    <source>
        <dbReference type="EMBL" id="TWI93225.1"/>
    </source>
</evidence>
<keyword evidence="1" id="KW-0732">Signal</keyword>
<dbReference type="Proteomes" id="UP000320593">
    <property type="component" value="Unassembled WGS sequence"/>
</dbReference>
<dbReference type="EMBL" id="VLLF01000001">
    <property type="protein sequence ID" value="TWI93225.1"/>
    <property type="molecule type" value="Genomic_DNA"/>
</dbReference>
<dbReference type="InterPro" id="IPR025644">
    <property type="entry name" value="DUF4344"/>
</dbReference>
<evidence type="ECO:0000256" key="1">
    <source>
        <dbReference type="SAM" id="SignalP"/>
    </source>
</evidence>
<protein>
    <submittedName>
        <fullName evidence="2">Putative metallopeptidase DUF4344</fullName>
    </submittedName>
</protein>
<dbReference type="OrthoDB" id="935695at2"/>
<sequence>MGNSTFRFLLLALLALPVLQASAPASSRAFVAENIAPPVALHVSQELQGLDAELERLKHEDLQELLDFVAGNTLFTLYHEAGHMLISELELPVLGQEEDAVDNLATVTMLGADTEDMDLLLSHAMIGWFLIASENYEDLVFYSEHDLDQQRGYQMLCLMVGADEAAFADLARDLELPEERLETCGFDYEQSADSWEIVTAPYLREDGERGNRIRVRHGPPGPGQASMALFLKESELMEIVAEELDDLYKLPEQVTFKAEVCGEENAFWDPSQREMTLCYELMTGFADIYLDLLTLRN</sequence>
<dbReference type="AlphaFoldDB" id="A0A562THV9"/>
<name>A0A562THV9_9HYPH</name>
<accession>A0A562THV9</accession>
<proteinExistence type="predicted"/>
<gene>
    <name evidence="2" type="ORF">JM93_00780</name>
</gene>
<keyword evidence="3" id="KW-1185">Reference proteome</keyword>
<comment type="caution">
    <text evidence="2">The sequence shown here is derived from an EMBL/GenBank/DDBJ whole genome shotgun (WGS) entry which is preliminary data.</text>
</comment>
<organism evidence="2 3">
    <name type="scientific">Roseibium hamelinense</name>
    <dbReference type="NCBI Taxonomy" id="150831"/>
    <lineage>
        <taxon>Bacteria</taxon>
        <taxon>Pseudomonadati</taxon>
        <taxon>Pseudomonadota</taxon>
        <taxon>Alphaproteobacteria</taxon>
        <taxon>Hyphomicrobiales</taxon>
        <taxon>Stappiaceae</taxon>
        <taxon>Roseibium</taxon>
    </lineage>
</organism>
<dbReference type="Pfam" id="PF14247">
    <property type="entry name" value="DUF4344"/>
    <property type="match status" value="2"/>
</dbReference>